<evidence type="ECO:0000256" key="1">
    <source>
        <dbReference type="SAM" id="MobiDB-lite"/>
    </source>
</evidence>
<comment type="caution">
    <text evidence="2">The sequence shown here is derived from an EMBL/GenBank/DDBJ whole genome shotgun (WGS) entry which is preliminary data.</text>
</comment>
<gene>
    <name evidence="2" type="ORF">SLEP1_g55725</name>
</gene>
<evidence type="ECO:0000313" key="2">
    <source>
        <dbReference type="EMBL" id="GKV48949.1"/>
    </source>
</evidence>
<sequence length="33" mass="3397">MKDTSANPVPPEASSRQHGTSPDKDSGDGRSIA</sequence>
<dbReference type="Proteomes" id="UP001054252">
    <property type="component" value="Unassembled WGS sequence"/>
</dbReference>
<protein>
    <submittedName>
        <fullName evidence="2">Uncharacterized protein</fullName>
    </submittedName>
</protein>
<feature type="region of interest" description="Disordered" evidence="1">
    <location>
        <begin position="1"/>
        <end position="33"/>
    </location>
</feature>
<evidence type="ECO:0000313" key="3">
    <source>
        <dbReference type="Proteomes" id="UP001054252"/>
    </source>
</evidence>
<accession>A0AAV5MH94</accession>
<name>A0AAV5MH94_9ROSI</name>
<keyword evidence="3" id="KW-1185">Reference proteome</keyword>
<feature type="compositionally biased region" description="Basic and acidic residues" evidence="1">
    <location>
        <begin position="21"/>
        <end position="33"/>
    </location>
</feature>
<reference evidence="2 3" key="1">
    <citation type="journal article" date="2021" name="Commun. Biol.">
        <title>The genome of Shorea leprosula (Dipterocarpaceae) highlights the ecological relevance of drought in aseasonal tropical rainforests.</title>
        <authorList>
            <person name="Ng K.K.S."/>
            <person name="Kobayashi M.J."/>
            <person name="Fawcett J.A."/>
            <person name="Hatakeyama M."/>
            <person name="Paape T."/>
            <person name="Ng C.H."/>
            <person name="Ang C.C."/>
            <person name="Tnah L.H."/>
            <person name="Lee C.T."/>
            <person name="Nishiyama T."/>
            <person name="Sese J."/>
            <person name="O'Brien M.J."/>
            <person name="Copetti D."/>
            <person name="Mohd Noor M.I."/>
            <person name="Ong R.C."/>
            <person name="Putra M."/>
            <person name="Sireger I.Z."/>
            <person name="Indrioko S."/>
            <person name="Kosugi Y."/>
            <person name="Izuno A."/>
            <person name="Isagi Y."/>
            <person name="Lee S.L."/>
            <person name="Shimizu K.K."/>
        </authorList>
    </citation>
    <scope>NUCLEOTIDE SEQUENCE [LARGE SCALE GENOMIC DNA]</scope>
    <source>
        <strain evidence="2">214</strain>
    </source>
</reference>
<dbReference type="AlphaFoldDB" id="A0AAV5MH94"/>
<organism evidence="2 3">
    <name type="scientific">Rubroshorea leprosula</name>
    <dbReference type="NCBI Taxonomy" id="152421"/>
    <lineage>
        <taxon>Eukaryota</taxon>
        <taxon>Viridiplantae</taxon>
        <taxon>Streptophyta</taxon>
        <taxon>Embryophyta</taxon>
        <taxon>Tracheophyta</taxon>
        <taxon>Spermatophyta</taxon>
        <taxon>Magnoliopsida</taxon>
        <taxon>eudicotyledons</taxon>
        <taxon>Gunneridae</taxon>
        <taxon>Pentapetalae</taxon>
        <taxon>rosids</taxon>
        <taxon>malvids</taxon>
        <taxon>Malvales</taxon>
        <taxon>Dipterocarpaceae</taxon>
        <taxon>Rubroshorea</taxon>
    </lineage>
</organism>
<dbReference type="EMBL" id="BPVZ01000276">
    <property type="protein sequence ID" value="GKV48949.1"/>
    <property type="molecule type" value="Genomic_DNA"/>
</dbReference>
<proteinExistence type="predicted"/>